<dbReference type="PANTHER" id="PTHR33867">
    <property type="entry name" value="RIBOSOME MATURATION FACTOR RIMP"/>
    <property type="match status" value="1"/>
</dbReference>
<dbReference type="RefSeq" id="WP_130434361.1">
    <property type="nucleotide sequence ID" value="NZ_SHKP01000008.1"/>
</dbReference>
<dbReference type="GO" id="GO:0006412">
    <property type="term" value="P:translation"/>
    <property type="evidence" value="ECO:0007669"/>
    <property type="project" value="TreeGrafter"/>
</dbReference>
<evidence type="ECO:0000256" key="3">
    <source>
        <dbReference type="HAMAP-Rule" id="MF_01077"/>
    </source>
</evidence>
<dbReference type="InterPro" id="IPR035956">
    <property type="entry name" value="RimP_N_sf"/>
</dbReference>
<keyword evidence="2 3" id="KW-0690">Ribosome biogenesis</keyword>
<feature type="region of interest" description="Disordered" evidence="4">
    <location>
        <begin position="162"/>
        <end position="184"/>
    </location>
</feature>
<dbReference type="SUPFAM" id="SSF75420">
    <property type="entry name" value="YhbC-like, N-terminal domain"/>
    <property type="match status" value="1"/>
</dbReference>
<protein>
    <recommendedName>
        <fullName evidence="3">Ribosome maturation factor RimP</fullName>
    </recommendedName>
</protein>
<evidence type="ECO:0000256" key="2">
    <source>
        <dbReference type="ARBA" id="ARBA00022517"/>
    </source>
</evidence>
<accession>A0A4Q7VDA3</accession>
<dbReference type="InterPro" id="IPR036847">
    <property type="entry name" value="RimP_C_sf"/>
</dbReference>
<comment type="similarity">
    <text evidence="3">Belongs to the RimP family.</text>
</comment>
<feature type="domain" description="Ribosome maturation factor RimP N-terminal" evidence="5">
    <location>
        <begin position="7"/>
        <end position="83"/>
    </location>
</feature>
<dbReference type="Pfam" id="PF02576">
    <property type="entry name" value="RimP_N"/>
    <property type="match status" value="1"/>
</dbReference>
<dbReference type="Pfam" id="PF17384">
    <property type="entry name" value="DUF150_C"/>
    <property type="match status" value="1"/>
</dbReference>
<dbReference type="InterPro" id="IPR028989">
    <property type="entry name" value="RimP_N"/>
</dbReference>
<dbReference type="Gene3D" id="2.30.30.180">
    <property type="entry name" value="Ribosome maturation factor RimP, C-terminal domain"/>
    <property type="match status" value="1"/>
</dbReference>
<dbReference type="SUPFAM" id="SSF74942">
    <property type="entry name" value="YhbC-like, C-terminal domain"/>
    <property type="match status" value="1"/>
</dbReference>
<dbReference type="InterPro" id="IPR028998">
    <property type="entry name" value="RimP_C"/>
</dbReference>
<dbReference type="GO" id="GO:0005829">
    <property type="term" value="C:cytosol"/>
    <property type="evidence" value="ECO:0007669"/>
    <property type="project" value="TreeGrafter"/>
</dbReference>
<comment type="caution">
    <text evidence="7">The sequence shown here is derived from an EMBL/GenBank/DDBJ whole genome shotgun (WGS) entry which is preliminary data.</text>
</comment>
<dbReference type="HAMAP" id="MF_01077">
    <property type="entry name" value="RimP"/>
    <property type="match status" value="1"/>
</dbReference>
<evidence type="ECO:0000259" key="5">
    <source>
        <dbReference type="Pfam" id="PF02576"/>
    </source>
</evidence>
<comment type="function">
    <text evidence="3">Required for maturation of 30S ribosomal subunits.</text>
</comment>
<keyword evidence="8" id="KW-1185">Reference proteome</keyword>
<evidence type="ECO:0000313" key="7">
    <source>
        <dbReference type="EMBL" id="RZT93854.1"/>
    </source>
</evidence>
<reference evidence="7 8" key="1">
    <citation type="submission" date="2019-02" db="EMBL/GenBank/DDBJ databases">
        <title>Genomic Encyclopedia of Type Strains, Phase IV (KMG-IV): sequencing the most valuable type-strain genomes for metagenomic binning, comparative biology and taxonomic classification.</title>
        <authorList>
            <person name="Goeker M."/>
        </authorList>
    </citation>
    <scope>NUCLEOTIDE SEQUENCE [LARGE SCALE GENOMIC DNA]</scope>
    <source>
        <strain evidence="7 8">DSM 19570</strain>
    </source>
</reference>
<feature type="domain" description="Ribosome maturation factor RimP C-terminal" evidence="6">
    <location>
        <begin position="86"/>
        <end position="154"/>
    </location>
</feature>
<keyword evidence="1 3" id="KW-0963">Cytoplasm</keyword>
<dbReference type="NCBIfam" id="NF000929">
    <property type="entry name" value="PRK00092.2-1"/>
    <property type="match status" value="1"/>
</dbReference>
<dbReference type="InterPro" id="IPR003728">
    <property type="entry name" value="Ribosome_maturation_RimP"/>
</dbReference>
<dbReference type="Proteomes" id="UP000293671">
    <property type="component" value="Unassembled WGS sequence"/>
</dbReference>
<dbReference type="Gene3D" id="3.30.300.70">
    <property type="entry name" value="RimP-like superfamily, N-terminal"/>
    <property type="match status" value="1"/>
</dbReference>
<dbReference type="AlphaFoldDB" id="A0A4Q7VDA3"/>
<name>A0A4Q7VDA3_9BURK</name>
<evidence type="ECO:0000313" key="8">
    <source>
        <dbReference type="Proteomes" id="UP000293671"/>
    </source>
</evidence>
<feature type="compositionally biased region" description="Low complexity" evidence="4">
    <location>
        <begin position="166"/>
        <end position="177"/>
    </location>
</feature>
<dbReference type="PANTHER" id="PTHR33867:SF1">
    <property type="entry name" value="RIBOSOME MATURATION FACTOR RIMP"/>
    <property type="match status" value="1"/>
</dbReference>
<dbReference type="EMBL" id="SHKP01000008">
    <property type="protein sequence ID" value="RZT93854.1"/>
    <property type="molecule type" value="Genomic_DNA"/>
</dbReference>
<dbReference type="GO" id="GO:0000028">
    <property type="term" value="P:ribosomal small subunit assembly"/>
    <property type="evidence" value="ECO:0007669"/>
    <property type="project" value="TreeGrafter"/>
</dbReference>
<evidence type="ECO:0000259" key="6">
    <source>
        <dbReference type="Pfam" id="PF17384"/>
    </source>
</evidence>
<evidence type="ECO:0000256" key="4">
    <source>
        <dbReference type="SAM" id="MobiDB-lite"/>
    </source>
</evidence>
<evidence type="ECO:0000256" key="1">
    <source>
        <dbReference type="ARBA" id="ARBA00022490"/>
    </source>
</evidence>
<dbReference type="CDD" id="cd01734">
    <property type="entry name" value="YlxS_C"/>
    <property type="match status" value="1"/>
</dbReference>
<dbReference type="OrthoDB" id="9805006at2"/>
<sequence length="184" mass="20460">MNWQAAVEKTVTGLGYELVDCERSSQGLLRAYIDRLPGAVYPSGPSEFVTVDDCEVVTRQLQYVLEVEGVDYARLEVSSPGLDRPLTKPEHFARFAGEQVALTLKLPFQGRKKYDGRLREGAADGQWELVFHDGKEEQVLGFTLDEIREARLVPVVDFKGRRATKPGAQPQAQVPAQEIGGLEE</sequence>
<proteinExistence type="inferred from homology"/>
<organism evidence="7 8">
    <name type="scientific">Rivibacter subsaxonicus</name>
    <dbReference type="NCBI Taxonomy" id="457575"/>
    <lineage>
        <taxon>Bacteria</taxon>
        <taxon>Pseudomonadati</taxon>
        <taxon>Pseudomonadota</taxon>
        <taxon>Betaproteobacteria</taxon>
        <taxon>Burkholderiales</taxon>
        <taxon>Rivibacter</taxon>
    </lineage>
</organism>
<comment type="subcellular location">
    <subcellularLocation>
        <location evidence="3">Cytoplasm</location>
    </subcellularLocation>
</comment>
<gene>
    <name evidence="3" type="primary">rimP</name>
    <name evidence="7" type="ORF">EV670_3410</name>
</gene>